<dbReference type="Gene3D" id="3.10.450.50">
    <property type="match status" value="1"/>
</dbReference>
<evidence type="ECO:0000259" key="2">
    <source>
        <dbReference type="Pfam" id="PF14534"/>
    </source>
</evidence>
<dbReference type="Proteomes" id="UP000011135">
    <property type="component" value="Unassembled WGS sequence"/>
</dbReference>
<keyword evidence="3" id="KW-0413">Isomerase</keyword>
<keyword evidence="1" id="KW-0732">Signal</keyword>
<reference evidence="3 4" key="1">
    <citation type="submission" date="2012-12" db="EMBL/GenBank/DDBJ databases">
        <title>Genome assembly of Fulvivirga imtechensis AK7.</title>
        <authorList>
            <person name="Nupur N."/>
            <person name="Khatri I."/>
            <person name="Kumar R."/>
            <person name="Subramanian S."/>
            <person name="Pinnaka A."/>
        </authorList>
    </citation>
    <scope>NUCLEOTIDE SEQUENCE [LARGE SCALE GENOMIC DNA]</scope>
    <source>
        <strain evidence="3 4">AK7</strain>
    </source>
</reference>
<dbReference type="EMBL" id="AMZN01000010">
    <property type="protein sequence ID" value="ELR73062.1"/>
    <property type="molecule type" value="Genomic_DNA"/>
</dbReference>
<proteinExistence type="predicted"/>
<dbReference type="Pfam" id="PF14534">
    <property type="entry name" value="DUF4440"/>
    <property type="match status" value="1"/>
</dbReference>
<dbReference type="GO" id="GO:0016853">
    <property type="term" value="F:isomerase activity"/>
    <property type="evidence" value="ECO:0007669"/>
    <property type="project" value="UniProtKB-KW"/>
</dbReference>
<dbReference type="AlphaFoldDB" id="L8K0R4"/>
<comment type="caution">
    <text evidence="3">The sequence shown here is derived from an EMBL/GenBank/DDBJ whole genome shotgun (WGS) entry which is preliminary data.</text>
</comment>
<feature type="chain" id="PRO_5003993620" evidence="1">
    <location>
        <begin position="29"/>
        <end position="153"/>
    </location>
</feature>
<accession>L8K0R4</accession>
<dbReference type="STRING" id="1237149.C900_00142"/>
<dbReference type="RefSeq" id="WP_009578365.1">
    <property type="nucleotide sequence ID" value="NZ_AMZN01000010.1"/>
</dbReference>
<evidence type="ECO:0000313" key="4">
    <source>
        <dbReference type="Proteomes" id="UP000011135"/>
    </source>
</evidence>
<dbReference type="InterPro" id="IPR032710">
    <property type="entry name" value="NTF2-like_dom_sf"/>
</dbReference>
<name>L8K0R4_9BACT</name>
<dbReference type="eggNOG" id="COG4319">
    <property type="taxonomic scope" value="Bacteria"/>
</dbReference>
<keyword evidence="4" id="KW-1185">Reference proteome</keyword>
<sequence>MQQLNNYRALTGMLLAWLLSACSQPEKADEQVLITADIAFSEMAATDGVGKAFIHYADSNAMIVHERQHPMSGLTEITKAYSSFPASTSLSWRPLHAEIAASGDLGYTFGEYELTANDSTARKEYGYYITVWKRQPDGSWKYVFDTGSEKPLN</sequence>
<dbReference type="SUPFAM" id="SSF54427">
    <property type="entry name" value="NTF2-like"/>
    <property type="match status" value="1"/>
</dbReference>
<feature type="domain" description="DUF4440" evidence="2">
    <location>
        <begin position="46"/>
        <end position="141"/>
    </location>
</feature>
<evidence type="ECO:0000313" key="3">
    <source>
        <dbReference type="EMBL" id="ELR73062.1"/>
    </source>
</evidence>
<protein>
    <submittedName>
        <fullName evidence="3">Ketosteroid isomerase-like protein</fullName>
    </submittedName>
</protein>
<dbReference type="InterPro" id="IPR027843">
    <property type="entry name" value="DUF4440"/>
</dbReference>
<feature type="signal peptide" evidence="1">
    <location>
        <begin position="1"/>
        <end position="28"/>
    </location>
</feature>
<gene>
    <name evidence="3" type="ORF">C900_00142</name>
</gene>
<evidence type="ECO:0000256" key="1">
    <source>
        <dbReference type="SAM" id="SignalP"/>
    </source>
</evidence>
<organism evidence="3 4">
    <name type="scientific">Fulvivirga imtechensis AK7</name>
    <dbReference type="NCBI Taxonomy" id="1237149"/>
    <lineage>
        <taxon>Bacteria</taxon>
        <taxon>Pseudomonadati</taxon>
        <taxon>Bacteroidota</taxon>
        <taxon>Cytophagia</taxon>
        <taxon>Cytophagales</taxon>
        <taxon>Fulvivirgaceae</taxon>
        <taxon>Fulvivirga</taxon>
    </lineage>
</organism>